<dbReference type="GO" id="GO:0043005">
    <property type="term" value="C:neuron projection"/>
    <property type="evidence" value="ECO:0007669"/>
    <property type="project" value="TreeGrafter"/>
</dbReference>
<evidence type="ECO:0000256" key="1">
    <source>
        <dbReference type="ARBA" id="ARBA00004141"/>
    </source>
</evidence>
<evidence type="ECO:0000256" key="6">
    <source>
        <dbReference type="ARBA" id="ARBA00023136"/>
    </source>
</evidence>
<dbReference type="WBParaSite" id="ACAC_0000565301-mRNA-1">
    <property type="protein sequence ID" value="ACAC_0000565301-mRNA-1"/>
    <property type="gene ID" value="ACAC_0000565301"/>
</dbReference>
<evidence type="ECO:0000256" key="7">
    <source>
        <dbReference type="PIRSR" id="PIRSR600175-1"/>
    </source>
</evidence>
<keyword evidence="7" id="KW-0479">Metal-binding</keyword>
<dbReference type="PANTHER" id="PTHR11616">
    <property type="entry name" value="SODIUM/CHLORIDE DEPENDENT TRANSPORTER"/>
    <property type="match status" value="1"/>
</dbReference>
<evidence type="ECO:0000313" key="9">
    <source>
        <dbReference type="Proteomes" id="UP000035642"/>
    </source>
</evidence>
<dbReference type="SUPFAM" id="SSF161070">
    <property type="entry name" value="SNF-like"/>
    <property type="match status" value="1"/>
</dbReference>
<feature type="binding site" evidence="7">
    <location>
        <position position="24"/>
    </location>
    <ligand>
        <name>Na(+)</name>
        <dbReference type="ChEBI" id="CHEBI:29101"/>
        <label>1</label>
    </ligand>
</feature>
<keyword evidence="9" id="KW-1185">Reference proteome</keyword>
<keyword evidence="2" id="KW-0813">Transport</keyword>
<keyword evidence="3 8" id="KW-0812">Transmembrane</keyword>
<feature type="transmembrane region" description="Helical" evidence="8">
    <location>
        <begin position="56"/>
        <end position="80"/>
    </location>
</feature>
<dbReference type="GO" id="GO:0005332">
    <property type="term" value="F:gamma-aminobutyric acid:sodium:chloride symporter activity"/>
    <property type="evidence" value="ECO:0007669"/>
    <property type="project" value="TreeGrafter"/>
</dbReference>
<keyword evidence="7" id="KW-0915">Sodium</keyword>
<organism evidence="9 10">
    <name type="scientific">Angiostrongylus cantonensis</name>
    <name type="common">Rat lungworm</name>
    <dbReference type="NCBI Taxonomy" id="6313"/>
    <lineage>
        <taxon>Eukaryota</taxon>
        <taxon>Metazoa</taxon>
        <taxon>Ecdysozoa</taxon>
        <taxon>Nematoda</taxon>
        <taxon>Chromadorea</taxon>
        <taxon>Rhabditida</taxon>
        <taxon>Rhabditina</taxon>
        <taxon>Rhabditomorpha</taxon>
        <taxon>Strongyloidea</taxon>
        <taxon>Metastrongylidae</taxon>
        <taxon>Angiostrongylus</taxon>
    </lineage>
</organism>
<dbReference type="PANTHER" id="PTHR11616:SF20">
    <property type="entry name" value="SODIUM- AND CHLORIDE-DEPENDENT BETAINE TRANSPORTER"/>
    <property type="match status" value="1"/>
</dbReference>
<evidence type="ECO:0000256" key="4">
    <source>
        <dbReference type="ARBA" id="ARBA00022847"/>
    </source>
</evidence>
<sequence>LKPNMTRLSDTTVWKDAGTQVFYSYGVGFGALIALGSHNKFNHNCFRCGSLVGDGLVMCVINGSTSILAGFVVFSILGYMSFIAQKDIAEIVKPGIKNFFKNIQEKWVCKQFLSEQPFFVPKFLIYYQESKDFFMH</sequence>
<dbReference type="GO" id="GO:0005886">
    <property type="term" value="C:plasma membrane"/>
    <property type="evidence" value="ECO:0007669"/>
    <property type="project" value="TreeGrafter"/>
</dbReference>
<feature type="binding site" evidence="7">
    <location>
        <position position="62"/>
    </location>
    <ligand>
        <name>Na(+)</name>
        <dbReference type="ChEBI" id="CHEBI:29101"/>
        <label>1</label>
    </ligand>
</feature>
<evidence type="ECO:0000256" key="8">
    <source>
        <dbReference type="SAM" id="Phobius"/>
    </source>
</evidence>
<dbReference type="InterPro" id="IPR000175">
    <property type="entry name" value="Na/ntran_symport"/>
</dbReference>
<name>A0A0K0D6F8_ANGCA</name>
<proteinExistence type="predicted"/>
<keyword evidence="5 8" id="KW-1133">Transmembrane helix</keyword>
<feature type="transmembrane region" description="Helical" evidence="8">
    <location>
        <begin position="20"/>
        <end position="36"/>
    </location>
</feature>
<keyword evidence="6 8" id="KW-0472">Membrane</keyword>
<accession>A0A0K0D6F8</accession>
<evidence type="ECO:0000256" key="2">
    <source>
        <dbReference type="ARBA" id="ARBA00022448"/>
    </source>
</evidence>
<evidence type="ECO:0000256" key="3">
    <source>
        <dbReference type="ARBA" id="ARBA00022692"/>
    </source>
</evidence>
<comment type="subcellular location">
    <subcellularLocation>
        <location evidence="1">Membrane</location>
        <topology evidence="1">Multi-pass membrane protein</topology>
    </subcellularLocation>
</comment>
<protein>
    <submittedName>
        <fullName evidence="10">Ammonium_transp domain-containing protein</fullName>
    </submittedName>
</protein>
<dbReference type="STRING" id="6313.A0A0K0D6F8"/>
<dbReference type="InterPro" id="IPR037272">
    <property type="entry name" value="SNS_sf"/>
</dbReference>
<dbReference type="Pfam" id="PF00209">
    <property type="entry name" value="SNF"/>
    <property type="match status" value="1"/>
</dbReference>
<dbReference type="PROSITE" id="PS50267">
    <property type="entry name" value="NA_NEUROTRAN_SYMP_3"/>
    <property type="match status" value="1"/>
</dbReference>
<reference evidence="9" key="1">
    <citation type="submission" date="2012-09" db="EMBL/GenBank/DDBJ databases">
        <authorList>
            <person name="Martin A.A."/>
        </authorList>
    </citation>
    <scope>NUCLEOTIDE SEQUENCE</scope>
</reference>
<evidence type="ECO:0000313" key="10">
    <source>
        <dbReference type="WBParaSite" id="ACAC_0000565301-mRNA-1"/>
    </source>
</evidence>
<dbReference type="GO" id="GO:0046872">
    <property type="term" value="F:metal ion binding"/>
    <property type="evidence" value="ECO:0007669"/>
    <property type="project" value="UniProtKB-KW"/>
</dbReference>
<keyword evidence="4" id="KW-0769">Symport</keyword>
<evidence type="ECO:0000256" key="5">
    <source>
        <dbReference type="ARBA" id="ARBA00022989"/>
    </source>
</evidence>
<reference evidence="10" key="2">
    <citation type="submission" date="2017-02" db="UniProtKB">
        <authorList>
            <consortium name="WormBaseParasite"/>
        </authorList>
    </citation>
    <scope>IDENTIFICATION</scope>
</reference>
<dbReference type="AlphaFoldDB" id="A0A0K0D6F8"/>
<dbReference type="Proteomes" id="UP000035642">
    <property type="component" value="Unassembled WGS sequence"/>
</dbReference>